<gene>
    <name evidence="1" type="ORF">Amon02_000671100</name>
</gene>
<accession>A0ACB5T9K4</accession>
<dbReference type="Proteomes" id="UP001165064">
    <property type="component" value="Unassembled WGS sequence"/>
</dbReference>
<proteinExistence type="predicted"/>
<organism evidence="1 2">
    <name type="scientific">Ambrosiozyma monospora</name>
    <name type="common">Yeast</name>
    <name type="synonym">Endomycopsis monosporus</name>
    <dbReference type="NCBI Taxonomy" id="43982"/>
    <lineage>
        <taxon>Eukaryota</taxon>
        <taxon>Fungi</taxon>
        <taxon>Dikarya</taxon>
        <taxon>Ascomycota</taxon>
        <taxon>Saccharomycotina</taxon>
        <taxon>Pichiomycetes</taxon>
        <taxon>Pichiales</taxon>
        <taxon>Pichiaceae</taxon>
        <taxon>Ambrosiozyma</taxon>
    </lineage>
</organism>
<dbReference type="EMBL" id="BSXS01005362">
    <property type="protein sequence ID" value="GME84255.1"/>
    <property type="molecule type" value="Genomic_DNA"/>
</dbReference>
<evidence type="ECO:0000313" key="2">
    <source>
        <dbReference type="Proteomes" id="UP001165064"/>
    </source>
</evidence>
<sequence>MKLQFYFAIIAALSNVGLSLPAFPSLKRDSAGYVVITAGYKTFSNFTTDIRINNDPSNPYDGISSGHFLDLEVGSNSDPVSLLVDTGSADMVFTNSNATCLPQNQNQLYSNQTSSSSSICYEMSVFDPSDSTTFKSDGESFLIEYADGSQKSGVYATDNIKIGDIEISNLRFGLTDETTGYGVFGVGGKYLETDQTNYDNFPFKLKSQNYIKKVTTTLGLENDTLTTIFGGVDHCKYDGGLTLVPLYVGSQNQNGVAGQTGFTLNSISFGDDSGDDDTLILSGAALAFLDTGNPVSRFPQAGIDVIAKSIDATFDETLGLYLTDCSVDSHLTFNFQGVDITLPLSAFIGTVTDQSGEIADYCVLELVDSQDPPLFYFGLNFHSYAYVITDLESDEVAIAPFNAGSSCEDLEAITSTVPSATSAESYSQTFTRGDSLTPVSATSSSKASSSASCRTCSNINISTSTNTNSGKVSETTTQTKSQVQQQTKSQTESQIQQQTKPQITSQLKPTVSSTASSFVSSFLSSSTTDNLPSSVSTASLRQLLNLITQ</sequence>
<reference evidence="1" key="1">
    <citation type="submission" date="2023-04" db="EMBL/GenBank/DDBJ databases">
        <title>Ambrosiozyma monospora NBRC 10751.</title>
        <authorList>
            <person name="Ichikawa N."/>
            <person name="Sato H."/>
            <person name="Tonouchi N."/>
        </authorList>
    </citation>
    <scope>NUCLEOTIDE SEQUENCE</scope>
    <source>
        <strain evidence="1">NBRC 10751</strain>
    </source>
</reference>
<name>A0ACB5T9K4_AMBMO</name>
<evidence type="ECO:0000313" key="1">
    <source>
        <dbReference type="EMBL" id="GME84255.1"/>
    </source>
</evidence>
<protein>
    <submittedName>
        <fullName evidence="1">Unnamed protein product</fullName>
    </submittedName>
</protein>
<comment type="caution">
    <text evidence="1">The sequence shown here is derived from an EMBL/GenBank/DDBJ whole genome shotgun (WGS) entry which is preliminary data.</text>
</comment>
<keyword evidence="2" id="KW-1185">Reference proteome</keyword>